<sequence length="264" mass="28657">MSWDATLLAMEVIALQSGSNGNCIYVETGGVKLLFDAGISGVQAEQRLASHGKSIRDVNALLISHDHSDHTRCMGVYHRKFGLPIHVSRGTIRAINNKPRLGPMQNIQLFDSGSTMVFGSVKIETIRTPHDAADGVAFVVDDGSHRLGILTDLGHVFDGLDGVVESLDAVIMESNYDPMMLDTGPYPESLKKRISGPKGHLSNNDSAGLLKRIKNAKLQWACLAHLSEHNNDPELVLDTHRSALGKQFPILVADRYGATEVLSV</sequence>
<dbReference type="GO" id="GO:0016787">
    <property type="term" value="F:hydrolase activity"/>
    <property type="evidence" value="ECO:0007669"/>
    <property type="project" value="UniProtKB-KW"/>
</dbReference>
<dbReference type="OrthoDB" id="9781189at2"/>
<dbReference type="Gene3D" id="3.60.15.10">
    <property type="entry name" value="Ribonuclease Z/Hydroxyacylglutathione hydrolase-like"/>
    <property type="match status" value="1"/>
</dbReference>
<dbReference type="InterPro" id="IPR001279">
    <property type="entry name" value="Metallo-B-lactamas"/>
</dbReference>
<dbReference type="PANTHER" id="PTHR47619:SF1">
    <property type="entry name" value="EXODEOXYRIBONUCLEASE WALJ"/>
    <property type="match status" value="1"/>
</dbReference>
<accession>A0A5C5Z8N7</accession>
<organism evidence="2 3">
    <name type="scientific">Novipirellula herctigrandis</name>
    <dbReference type="NCBI Taxonomy" id="2527986"/>
    <lineage>
        <taxon>Bacteria</taxon>
        <taxon>Pseudomonadati</taxon>
        <taxon>Planctomycetota</taxon>
        <taxon>Planctomycetia</taxon>
        <taxon>Pirellulales</taxon>
        <taxon>Pirellulaceae</taxon>
        <taxon>Novipirellula</taxon>
    </lineage>
</organism>
<feature type="domain" description="Metallo-beta-lactamase" evidence="1">
    <location>
        <begin position="20"/>
        <end position="205"/>
    </location>
</feature>
<dbReference type="InterPro" id="IPR036866">
    <property type="entry name" value="RibonucZ/Hydroxyglut_hydro"/>
</dbReference>
<evidence type="ECO:0000313" key="3">
    <source>
        <dbReference type="Proteomes" id="UP000315010"/>
    </source>
</evidence>
<keyword evidence="2" id="KW-0378">Hydrolase</keyword>
<dbReference type="EMBL" id="SJPJ01000001">
    <property type="protein sequence ID" value="TWT83672.1"/>
    <property type="molecule type" value="Genomic_DNA"/>
</dbReference>
<evidence type="ECO:0000313" key="2">
    <source>
        <dbReference type="EMBL" id="TWT83672.1"/>
    </source>
</evidence>
<dbReference type="InterPro" id="IPR052533">
    <property type="entry name" value="WalJ/YycJ-like"/>
</dbReference>
<comment type="caution">
    <text evidence="2">The sequence shown here is derived from an EMBL/GenBank/DDBJ whole genome shotgun (WGS) entry which is preliminary data.</text>
</comment>
<reference evidence="2 3" key="1">
    <citation type="submission" date="2019-02" db="EMBL/GenBank/DDBJ databases">
        <title>Deep-cultivation of Planctomycetes and their phenomic and genomic characterization uncovers novel biology.</title>
        <authorList>
            <person name="Wiegand S."/>
            <person name="Jogler M."/>
            <person name="Boedeker C."/>
            <person name="Pinto D."/>
            <person name="Vollmers J."/>
            <person name="Rivas-Marin E."/>
            <person name="Kohn T."/>
            <person name="Peeters S.H."/>
            <person name="Heuer A."/>
            <person name="Rast P."/>
            <person name="Oberbeckmann S."/>
            <person name="Bunk B."/>
            <person name="Jeske O."/>
            <person name="Meyerdierks A."/>
            <person name="Storesund J.E."/>
            <person name="Kallscheuer N."/>
            <person name="Luecker S."/>
            <person name="Lage O.M."/>
            <person name="Pohl T."/>
            <person name="Merkel B.J."/>
            <person name="Hornburger P."/>
            <person name="Mueller R.-W."/>
            <person name="Bruemmer F."/>
            <person name="Labrenz M."/>
            <person name="Spormann A.M."/>
            <person name="Op Den Camp H."/>
            <person name="Overmann J."/>
            <person name="Amann R."/>
            <person name="Jetten M.S.M."/>
            <person name="Mascher T."/>
            <person name="Medema M.H."/>
            <person name="Devos D.P."/>
            <person name="Kaster A.-K."/>
            <person name="Ovreas L."/>
            <person name="Rohde M."/>
            <person name="Galperin M.Y."/>
            <person name="Jogler C."/>
        </authorList>
    </citation>
    <scope>NUCLEOTIDE SEQUENCE [LARGE SCALE GENOMIC DNA]</scope>
    <source>
        <strain evidence="2 3">CA13</strain>
    </source>
</reference>
<dbReference type="AlphaFoldDB" id="A0A5C5Z8N7"/>
<dbReference type="EC" id="3.-.-.-" evidence="2"/>
<dbReference type="Pfam" id="PF00753">
    <property type="entry name" value="Lactamase_B"/>
    <property type="match status" value="1"/>
</dbReference>
<name>A0A5C5Z8N7_9BACT</name>
<keyword evidence="3" id="KW-1185">Reference proteome</keyword>
<evidence type="ECO:0000259" key="1">
    <source>
        <dbReference type="SMART" id="SM00849"/>
    </source>
</evidence>
<protein>
    <submittedName>
        <fullName evidence="2">Putative metallo-hydrolase YycJ</fullName>
        <ecNumber evidence="2">3.-.-.-</ecNumber>
    </submittedName>
</protein>
<dbReference type="RefSeq" id="WP_146400969.1">
    <property type="nucleotide sequence ID" value="NZ_SJPJ01000001.1"/>
</dbReference>
<dbReference type="PANTHER" id="PTHR47619">
    <property type="entry name" value="METALLO-HYDROLASE YYCJ-RELATED"/>
    <property type="match status" value="1"/>
</dbReference>
<proteinExistence type="predicted"/>
<dbReference type="Proteomes" id="UP000315010">
    <property type="component" value="Unassembled WGS sequence"/>
</dbReference>
<dbReference type="SUPFAM" id="SSF56281">
    <property type="entry name" value="Metallo-hydrolase/oxidoreductase"/>
    <property type="match status" value="1"/>
</dbReference>
<gene>
    <name evidence="2" type="primary">yycJ</name>
    <name evidence="2" type="ORF">CA13_51390</name>
</gene>
<dbReference type="SMART" id="SM00849">
    <property type="entry name" value="Lactamase_B"/>
    <property type="match status" value="1"/>
</dbReference>